<dbReference type="EMBL" id="PGGS01000767">
    <property type="protein sequence ID" value="PNH01902.1"/>
    <property type="molecule type" value="Genomic_DNA"/>
</dbReference>
<evidence type="ECO:0000313" key="1">
    <source>
        <dbReference type="EMBL" id="PNH01902.1"/>
    </source>
</evidence>
<gene>
    <name evidence="1" type="ORF">TSOC_012170</name>
</gene>
<comment type="caution">
    <text evidence="1">The sequence shown here is derived from an EMBL/GenBank/DDBJ whole genome shotgun (WGS) entry which is preliminary data.</text>
</comment>
<dbReference type="AlphaFoldDB" id="A0A2J7ZNR0"/>
<name>A0A2J7ZNR0_9CHLO</name>
<accession>A0A2J7ZNR0</accession>
<sequence>MLGGGPYDIVLGPRSRATDPRATGYNERNFFAEVSALLEVRYLSDSNGEVEWPVKGILWGPASRPLICLPMRGRWRDKAVNVFFLVTTGAPRTEVSASVFTALGCEVIPAAATVDLGGVSGTKVQLCDQDISVLGTDFLSRNSCTLKVDYSEQTVTLQKHKV</sequence>
<dbReference type="Proteomes" id="UP000236333">
    <property type="component" value="Unassembled WGS sequence"/>
</dbReference>
<reference evidence="1 2" key="1">
    <citation type="journal article" date="2017" name="Mol. Biol. Evol.">
        <title>The 4-celled Tetrabaena socialis nuclear genome reveals the essential components for genetic control of cell number at the origin of multicellularity in the volvocine lineage.</title>
        <authorList>
            <person name="Featherston J."/>
            <person name="Arakaki Y."/>
            <person name="Hanschen E.R."/>
            <person name="Ferris P.J."/>
            <person name="Michod R.E."/>
            <person name="Olson B.J.S.C."/>
            <person name="Nozaki H."/>
            <person name="Durand P.M."/>
        </authorList>
    </citation>
    <scope>NUCLEOTIDE SEQUENCE [LARGE SCALE GENOMIC DNA]</scope>
    <source>
        <strain evidence="1 2">NIES-571</strain>
    </source>
</reference>
<evidence type="ECO:0000313" key="2">
    <source>
        <dbReference type="Proteomes" id="UP000236333"/>
    </source>
</evidence>
<proteinExistence type="predicted"/>
<protein>
    <submittedName>
        <fullName evidence="1">Uncharacterized protein</fullName>
    </submittedName>
</protein>
<keyword evidence="2" id="KW-1185">Reference proteome</keyword>
<organism evidence="1 2">
    <name type="scientific">Tetrabaena socialis</name>
    <dbReference type="NCBI Taxonomy" id="47790"/>
    <lineage>
        <taxon>Eukaryota</taxon>
        <taxon>Viridiplantae</taxon>
        <taxon>Chlorophyta</taxon>
        <taxon>core chlorophytes</taxon>
        <taxon>Chlorophyceae</taxon>
        <taxon>CS clade</taxon>
        <taxon>Chlamydomonadales</taxon>
        <taxon>Tetrabaenaceae</taxon>
        <taxon>Tetrabaena</taxon>
    </lineage>
</organism>
<dbReference type="OrthoDB" id="529383at2759"/>